<sequence length="121" mass="13245">MAPHNAIYSFHCTSTLPFGLIFTFLCNFNVVVTMYNNMHCDKDPPHASTLLIVLPIGFNVAVNKERHKLTDADAKSSCTTAIPLISAASKHSQHHIGKNKQPDTYRGTRNPALVVDIALAS</sequence>
<keyword evidence="1" id="KW-0812">Transmembrane</keyword>
<keyword evidence="1" id="KW-0472">Membrane</keyword>
<reference evidence="2" key="1">
    <citation type="submission" date="2021-02" db="EMBL/GenBank/DDBJ databases">
        <title>Psilocybe cubensis genome.</title>
        <authorList>
            <person name="Mckernan K.J."/>
            <person name="Crawford S."/>
            <person name="Trippe A."/>
            <person name="Kane L.T."/>
            <person name="Mclaughlin S."/>
        </authorList>
    </citation>
    <scope>NUCLEOTIDE SEQUENCE [LARGE SCALE GENOMIC DNA]</scope>
    <source>
        <strain evidence="2">MGC-MH-2018</strain>
    </source>
</reference>
<organism evidence="2">
    <name type="scientific">Psilocybe cubensis</name>
    <name type="common">Psychedelic mushroom</name>
    <name type="synonym">Stropharia cubensis</name>
    <dbReference type="NCBI Taxonomy" id="181762"/>
    <lineage>
        <taxon>Eukaryota</taxon>
        <taxon>Fungi</taxon>
        <taxon>Dikarya</taxon>
        <taxon>Basidiomycota</taxon>
        <taxon>Agaricomycotina</taxon>
        <taxon>Agaricomycetes</taxon>
        <taxon>Agaricomycetidae</taxon>
        <taxon>Agaricales</taxon>
        <taxon>Agaricineae</taxon>
        <taxon>Strophariaceae</taxon>
        <taxon>Psilocybe</taxon>
    </lineage>
</organism>
<accession>A0A8H7XJH3</accession>
<dbReference type="EMBL" id="JAFIQS010000023">
    <property type="protein sequence ID" value="KAG5161932.1"/>
    <property type="molecule type" value="Genomic_DNA"/>
</dbReference>
<proteinExistence type="predicted"/>
<feature type="transmembrane region" description="Helical" evidence="1">
    <location>
        <begin position="6"/>
        <end position="32"/>
    </location>
</feature>
<protein>
    <submittedName>
        <fullName evidence="2">Uncharacterized protein</fullName>
    </submittedName>
</protein>
<evidence type="ECO:0000313" key="2">
    <source>
        <dbReference type="EMBL" id="KAG5161932.1"/>
    </source>
</evidence>
<comment type="caution">
    <text evidence="2">The sequence shown here is derived from an EMBL/GenBank/DDBJ whole genome shotgun (WGS) entry which is preliminary data.</text>
</comment>
<name>A0A8H7XJH3_PSICU</name>
<gene>
    <name evidence="2" type="ORF">JR316_013220</name>
</gene>
<keyword evidence="1" id="KW-1133">Transmembrane helix</keyword>
<evidence type="ECO:0000256" key="1">
    <source>
        <dbReference type="SAM" id="Phobius"/>
    </source>
</evidence>
<dbReference type="AlphaFoldDB" id="A0A8H7XJH3"/>